<dbReference type="Pfam" id="PF13561">
    <property type="entry name" value="adh_short_C2"/>
    <property type="match status" value="1"/>
</dbReference>
<evidence type="ECO:0000313" key="3">
    <source>
        <dbReference type="EMBL" id="SMH54735.1"/>
    </source>
</evidence>
<dbReference type="PANTHER" id="PTHR42760">
    <property type="entry name" value="SHORT-CHAIN DEHYDROGENASES/REDUCTASES FAMILY MEMBER"/>
    <property type="match status" value="1"/>
</dbReference>
<evidence type="ECO:0000313" key="4">
    <source>
        <dbReference type="Proteomes" id="UP000193083"/>
    </source>
</evidence>
<dbReference type="GO" id="GO:0006633">
    <property type="term" value="P:fatty acid biosynthetic process"/>
    <property type="evidence" value="ECO:0007669"/>
    <property type="project" value="TreeGrafter"/>
</dbReference>
<protein>
    <submittedName>
        <fullName evidence="3">NAD(P)-dependent dehydrogenase, short-chain alcohol dehydrogenase family</fullName>
    </submittedName>
</protein>
<dbReference type="InterPro" id="IPR036291">
    <property type="entry name" value="NAD(P)-bd_dom_sf"/>
</dbReference>
<dbReference type="EMBL" id="FXBL01000004">
    <property type="protein sequence ID" value="SMH54735.1"/>
    <property type="molecule type" value="Genomic_DNA"/>
</dbReference>
<dbReference type="NCBIfam" id="NF009386">
    <property type="entry name" value="PRK12745.1"/>
    <property type="match status" value="1"/>
</dbReference>
<keyword evidence="4" id="KW-1185">Reference proteome</keyword>
<dbReference type="PANTHER" id="PTHR42760:SF133">
    <property type="entry name" value="3-OXOACYL-[ACYL-CARRIER-PROTEIN] REDUCTASE"/>
    <property type="match status" value="1"/>
</dbReference>
<gene>
    <name evidence="3" type="ORF">SAMN02982922_5158</name>
</gene>
<dbReference type="FunFam" id="3.40.50.720:FF:000084">
    <property type="entry name" value="Short-chain dehydrogenase reductase"/>
    <property type="match status" value="1"/>
</dbReference>
<keyword evidence="2" id="KW-0560">Oxidoreductase</keyword>
<dbReference type="SUPFAM" id="SSF51735">
    <property type="entry name" value="NAD(P)-binding Rossmann-fold domains"/>
    <property type="match status" value="1"/>
</dbReference>
<dbReference type="OrthoDB" id="9803333at2"/>
<proteinExistence type="inferred from homology"/>
<dbReference type="GO" id="GO:0048038">
    <property type="term" value="F:quinone binding"/>
    <property type="evidence" value="ECO:0007669"/>
    <property type="project" value="TreeGrafter"/>
</dbReference>
<dbReference type="InterPro" id="IPR002347">
    <property type="entry name" value="SDR_fam"/>
</dbReference>
<comment type="similarity">
    <text evidence="1">Belongs to the short-chain dehydrogenases/reductases (SDR) family.</text>
</comment>
<dbReference type="AlphaFoldDB" id="A0A1X7PT74"/>
<dbReference type="GO" id="GO:0016616">
    <property type="term" value="F:oxidoreductase activity, acting on the CH-OH group of donors, NAD or NADP as acceptor"/>
    <property type="evidence" value="ECO:0007669"/>
    <property type="project" value="TreeGrafter"/>
</dbReference>
<dbReference type="Proteomes" id="UP000193083">
    <property type="component" value="Unassembled WGS sequence"/>
</dbReference>
<sequence>MATDRRPVALVTGAAGGIGGAIASALGAAGFDIVLTDRDISPLDVLKERLDAVEVRSTAIGYDLTDDHARENFVEAAFAAFGGVDCLVNNAGVSVMSRGDILDVTPESFDRCVAVNLRAQFFLTQAVARRMIGRSSSRRRTIVTVTTVAVDHHVGRVLAEYCISKAGLSHSVQHWAARLDREGIDCYEVRPGMMKTDMTATTRERYDALIASGFVPAARWGDIGEVGRAVALLARGELSYATGQTLHIDGGMRFKVF</sequence>
<organism evidence="3 4">
    <name type="scientific">Mesorhizobium australicum</name>
    <dbReference type="NCBI Taxonomy" id="536018"/>
    <lineage>
        <taxon>Bacteria</taxon>
        <taxon>Pseudomonadati</taxon>
        <taxon>Pseudomonadota</taxon>
        <taxon>Alphaproteobacteria</taxon>
        <taxon>Hyphomicrobiales</taxon>
        <taxon>Phyllobacteriaceae</taxon>
        <taxon>Mesorhizobium</taxon>
    </lineage>
</organism>
<name>A0A1X7PT74_9HYPH</name>
<evidence type="ECO:0000256" key="2">
    <source>
        <dbReference type="ARBA" id="ARBA00023002"/>
    </source>
</evidence>
<accession>A0A1X7PT74</accession>
<reference evidence="3 4" key="1">
    <citation type="submission" date="2017-04" db="EMBL/GenBank/DDBJ databases">
        <authorList>
            <person name="Afonso C.L."/>
            <person name="Miller P.J."/>
            <person name="Scott M.A."/>
            <person name="Spackman E."/>
            <person name="Goraichik I."/>
            <person name="Dimitrov K.M."/>
            <person name="Suarez D.L."/>
            <person name="Swayne D.E."/>
        </authorList>
    </citation>
    <scope>NUCLEOTIDE SEQUENCE [LARGE SCALE GENOMIC DNA]</scope>
    <source>
        <strain evidence="3 4">B5P</strain>
    </source>
</reference>
<evidence type="ECO:0000256" key="1">
    <source>
        <dbReference type="ARBA" id="ARBA00006484"/>
    </source>
</evidence>
<dbReference type="PRINTS" id="PR00081">
    <property type="entry name" value="GDHRDH"/>
</dbReference>
<dbReference type="Gene3D" id="3.40.50.720">
    <property type="entry name" value="NAD(P)-binding Rossmann-like Domain"/>
    <property type="match status" value="1"/>
</dbReference>